<feature type="domain" description="Siroheme synthase central" evidence="16">
    <location>
        <begin position="123"/>
        <end position="149"/>
    </location>
</feature>
<dbReference type="NCBIfam" id="NF004790">
    <property type="entry name" value="PRK06136.1"/>
    <property type="match status" value="1"/>
</dbReference>
<dbReference type="Gene3D" id="3.40.50.720">
    <property type="entry name" value="NAD(P)-binding Rossmann-like Domain"/>
    <property type="match status" value="1"/>
</dbReference>
<protein>
    <submittedName>
        <fullName evidence="17">Uncharacterized protein</fullName>
    </submittedName>
</protein>
<dbReference type="InterPro" id="IPR000878">
    <property type="entry name" value="4pyrrol_Mease"/>
</dbReference>
<comment type="pathway">
    <text evidence="1">Porphyrin-containing compound metabolism; siroheme biosynthesis; sirohydrochlorin from precorrin-2: step 1/1.</text>
</comment>
<feature type="domain" description="Tetrapyrrole methylase" evidence="14">
    <location>
        <begin position="311"/>
        <end position="520"/>
    </location>
</feature>
<comment type="similarity">
    <text evidence="12">Belongs to the precorrin methyltransferase family.</text>
</comment>
<keyword evidence="10" id="KW-0511">Multifunctional enzyme</keyword>
<dbReference type="Gene3D" id="3.30.160.110">
    <property type="entry name" value="Siroheme synthase, domain 2"/>
    <property type="match status" value="1"/>
</dbReference>
<dbReference type="GO" id="GO:0043115">
    <property type="term" value="F:precorrin-2 dehydrogenase activity"/>
    <property type="evidence" value="ECO:0007669"/>
    <property type="project" value="UniProtKB-EC"/>
</dbReference>
<dbReference type="InterPro" id="IPR014776">
    <property type="entry name" value="4pyrrole_Mease_sub2"/>
</dbReference>
<organism evidence="17">
    <name type="scientific">Chromera velia CCMP2878</name>
    <dbReference type="NCBI Taxonomy" id="1169474"/>
    <lineage>
        <taxon>Eukaryota</taxon>
        <taxon>Sar</taxon>
        <taxon>Alveolata</taxon>
        <taxon>Colpodellida</taxon>
        <taxon>Chromeraceae</taxon>
        <taxon>Chromera</taxon>
    </lineage>
</organism>
<reference evidence="17" key="1">
    <citation type="submission" date="2014-11" db="EMBL/GenBank/DDBJ databases">
        <authorList>
            <person name="Otto D Thomas"/>
            <person name="Naeem Raeece"/>
        </authorList>
    </citation>
    <scope>NUCLEOTIDE SEQUENCE</scope>
</reference>
<keyword evidence="6" id="KW-0560">Oxidoreductase</keyword>
<dbReference type="InterPro" id="IPR028281">
    <property type="entry name" value="Sirohaem_synthase_central"/>
</dbReference>
<dbReference type="GO" id="GO:0004851">
    <property type="term" value="F:uroporphyrin-III C-methyltransferase activity"/>
    <property type="evidence" value="ECO:0007669"/>
    <property type="project" value="UniProtKB-ARBA"/>
</dbReference>
<dbReference type="InterPro" id="IPR019478">
    <property type="entry name" value="Sirohaem_synthase_dimer_dom"/>
</dbReference>
<dbReference type="InterPro" id="IPR006366">
    <property type="entry name" value="CobA/CysG_C"/>
</dbReference>
<dbReference type="VEuPathDB" id="CryptoDB:Cvel_22327"/>
<evidence type="ECO:0000259" key="14">
    <source>
        <dbReference type="Pfam" id="PF00590"/>
    </source>
</evidence>
<evidence type="ECO:0000256" key="7">
    <source>
        <dbReference type="ARBA" id="ARBA00023027"/>
    </source>
</evidence>
<keyword evidence="8" id="KW-0456">Lyase</keyword>
<dbReference type="GO" id="GO:0016829">
    <property type="term" value="F:lyase activity"/>
    <property type="evidence" value="ECO:0007669"/>
    <property type="project" value="UniProtKB-KW"/>
</dbReference>
<feature type="compositionally biased region" description="Basic and acidic residues" evidence="13">
    <location>
        <begin position="290"/>
        <end position="301"/>
    </location>
</feature>
<evidence type="ECO:0000256" key="4">
    <source>
        <dbReference type="ARBA" id="ARBA00022679"/>
    </source>
</evidence>
<dbReference type="Gene3D" id="3.40.1010.10">
    <property type="entry name" value="Cobalt-precorrin-4 Transmethylase, Domain 1"/>
    <property type="match status" value="1"/>
</dbReference>
<evidence type="ECO:0000313" key="17">
    <source>
        <dbReference type="EMBL" id="CEM30569.1"/>
    </source>
</evidence>
<dbReference type="EMBL" id="CDMZ01001308">
    <property type="protein sequence ID" value="CEM30569.1"/>
    <property type="molecule type" value="Genomic_DNA"/>
</dbReference>
<sequence>MEHFPLFVRLSGKNVLVVGGGEVAFHKTLQLVNAGARVSVVSPDFHEKFDELGESISRVSEPYRPSLWTDGLSSKRFVFVVAATNQREVNRQVALDAEEAGVFVNVVDLPSEGDVIFPSIVDRSPIQIAVSTGGTSPVLARLLRGRLEAAVPERYGRLASLIGRHRSAVKHSLADSSARGINVKRGFWEEVIEGPIGETVLRGDETAAEEMLRAKLDAALQAPTGNQEGGAERERAVAAAEMVGRTSTSTSTSSSASAAGEVSEGSEGERETMTHAAAADGNTKLSTVDETERTGIAEDQRKGKKGSVGEVYLVGAGPGDPSLLTLRALQLMQRADVVVHDRLVSKDILQKCRRDALMINAGKEPNNHTIPQDECNSLLCRLAEEGRRVCRLKGGDPFVFGRGGEELAQLRQRGIPFEVVPGITAAQGCAAYSGIPLTHRDHAQSVRFLTGHARKDGELHLPWKELAAATSETLCVYMGVGSLSSICKRLLKEGMAPTTQLAVVEQGTCSSQRVFVSSVERAHLLLESESPPRNPALIIIGGVVSLRDECEWLTQEDQKEKGKTAETGSEGVA</sequence>
<dbReference type="NCBIfam" id="TIGR01470">
    <property type="entry name" value="cysG_Nterm"/>
    <property type="match status" value="1"/>
</dbReference>
<dbReference type="GO" id="GO:0019354">
    <property type="term" value="P:siroheme biosynthetic process"/>
    <property type="evidence" value="ECO:0007669"/>
    <property type="project" value="UniProtKB-UniPathway"/>
</dbReference>
<gene>
    <name evidence="17" type="ORF">Cvel_22327</name>
</gene>
<evidence type="ECO:0000256" key="12">
    <source>
        <dbReference type="RuleBase" id="RU003960"/>
    </source>
</evidence>
<evidence type="ECO:0000256" key="10">
    <source>
        <dbReference type="ARBA" id="ARBA00023268"/>
    </source>
</evidence>
<dbReference type="Pfam" id="PF10414">
    <property type="entry name" value="CysG_dimeriser"/>
    <property type="match status" value="1"/>
</dbReference>
<evidence type="ECO:0000256" key="6">
    <source>
        <dbReference type="ARBA" id="ARBA00023002"/>
    </source>
</evidence>
<evidence type="ECO:0000256" key="1">
    <source>
        <dbReference type="ARBA" id="ARBA00005010"/>
    </source>
</evidence>
<evidence type="ECO:0000256" key="3">
    <source>
        <dbReference type="ARBA" id="ARBA00022603"/>
    </source>
</evidence>
<dbReference type="SUPFAM" id="SSF51735">
    <property type="entry name" value="NAD(P)-binding Rossmann-fold domains"/>
    <property type="match status" value="1"/>
</dbReference>
<dbReference type="PANTHER" id="PTHR45790">
    <property type="entry name" value="SIROHEME SYNTHASE-RELATED"/>
    <property type="match status" value="1"/>
</dbReference>
<dbReference type="InterPro" id="IPR050161">
    <property type="entry name" value="Siro_Cobalamin_biosynth"/>
</dbReference>
<dbReference type="SUPFAM" id="SSF75615">
    <property type="entry name" value="Siroheme synthase middle domains-like"/>
    <property type="match status" value="1"/>
</dbReference>
<evidence type="ECO:0000256" key="11">
    <source>
        <dbReference type="ARBA" id="ARBA00047561"/>
    </source>
</evidence>
<dbReference type="InterPro" id="IPR014777">
    <property type="entry name" value="4pyrrole_Mease_sub1"/>
</dbReference>
<dbReference type="FunFam" id="3.40.1010.10:FF:000001">
    <property type="entry name" value="Siroheme synthase"/>
    <property type="match status" value="1"/>
</dbReference>
<feature type="domain" description="Sirohaem synthase dimerisation" evidence="15">
    <location>
        <begin position="154"/>
        <end position="216"/>
    </location>
</feature>
<dbReference type="FunFam" id="3.30.950.10:FF:000001">
    <property type="entry name" value="Siroheme synthase"/>
    <property type="match status" value="1"/>
</dbReference>
<dbReference type="AlphaFoldDB" id="A0A0G4GKP6"/>
<dbReference type="InterPro" id="IPR006367">
    <property type="entry name" value="Sirohaem_synthase_N"/>
</dbReference>
<dbReference type="CDD" id="cd11642">
    <property type="entry name" value="SUMT"/>
    <property type="match status" value="1"/>
</dbReference>
<evidence type="ECO:0000256" key="8">
    <source>
        <dbReference type="ARBA" id="ARBA00023239"/>
    </source>
</evidence>
<keyword evidence="7" id="KW-0520">NAD</keyword>
<dbReference type="Pfam" id="PF14824">
    <property type="entry name" value="Sirohm_synth_M"/>
    <property type="match status" value="1"/>
</dbReference>
<comment type="catalytic activity">
    <reaction evidence="11">
        <text>precorrin-2 + NAD(+) = sirohydrochlorin + NADH + 2 H(+)</text>
        <dbReference type="Rhea" id="RHEA:15613"/>
        <dbReference type="ChEBI" id="CHEBI:15378"/>
        <dbReference type="ChEBI" id="CHEBI:57540"/>
        <dbReference type="ChEBI" id="CHEBI:57945"/>
        <dbReference type="ChEBI" id="CHEBI:58351"/>
        <dbReference type="ChEBI" id="CHEBI:58827"/>
        <dbReference type="EC" id="1.3.1.76"/>
    </reaction>
</comment>
<feature type="compositionally biased region" description="Low complexity" evidence="13">
    <location>
        <begin position="237"/>
        <end position="265"/>
    </location>
</feature>
<evidence type="ECO:0000259" key="15">
    <source>
        <dbReference type="Pfam" id="PF10414"/>
    </source>
</evidence>
<dbReference type="Gene3D" id="1.10.8.210">
    <property type="entry name" value="Sirohaem synthase, dimerisation domain"/>
    <property type="match status" value="1"/>
</dbReference>
<dbReference type="GO" id="GO:0032259">
    <property type="term" value="P:methylation"/>
    <property type="evidence" value="ECO:0007669"/>
    <property type="project" value="UniProtKB-KW"/>
</dbReference>
<dbReference type="InterPro" id="IPR037115">
    <property type="entry name" value="Sirohaem_synt_dimer_dom_sf"/>
</dbReference>
<dbReference type="PANTHER" id="PTHR45790:SF3">
    <property type="entry name" value="S-ADENOSYL-L-METHIONINE-DEPENDENT UROPORPHYRINOGEN III METHYLTRANSFERASE, CHLOROPLASTIC"/>
    <property type="match status" value="1"/>
</dbReference>
<dbReference type="Pfam" id="PF13241">
    <property type="entry name" value="NAD_binding_7"/>
    <property type="match status" value="1"/>
</dbReference>
<dbReference type="Gene3D" id="3.30.950.10">
    <property type="entry name" value="Methyltransferase, Cobalt-precorrin-4 Transmethylase, Domain 2"/>
    <property type="match status" value="1"/>
</dbReference>
<keyword evidence="3 12" id="KW-0489">Methyltransferase</keyword>
<evidence type="ECO:0000256" key="13">
    <source>
        <dbReference type="SAM" id="MobiDB-lite"/>
    </source>
</evidence>
<keyword evidence="5" id="KW-0949">S-adenosyl-L-methionine</keyword>
<keyword evidence="2" id="KW-0169">Cobalamin biosynthesis</keyword>
<evidence type="ECO:0000256" key="2">
    <source>
        <dbReference type="ARBA" id="ARBA00022573"/>
    </source>
</evidence>
<proteinExistence type="inferred from homology"/>
<evidence type="ECO:0000256" key="5">
    <source>
        <dbReference type="ARBA" id="ARBA00022691"/>
    </source>
</evidence>
<accession>A0A0G4GKP6</accession>
<dbReference type="PROSITE" id="PS00840">
    <property type="entry name" value="SUMT_2"/>
    <property type="match status" value="1"/>
</dbReference>
<dbReference type="FunFam" id="3.30.160.110:FF:000001">
    <property type="entry name" value="Siroheme synthase"/>
    <property type="match status" value="1"/>
</dbReference>
<dbReference type="InterPro" id="IPR003043">
    <property type="entry name" value="Uropor_MeTrfase_CS"/>
</dbReference>
<dbReference type="PROSITE" id="PS00839">
    <property type="entry name" value="SUMT_1"/>
    <property type="match status" value="1"/>
</dbReference>
<evidence type="ECO:0000256" key="9">
    <source>
        <dbReference type="ARBA" id="ARBA00023244"/>
    </source>
</evidence>
<dbReference type="SUPFAM" id="SSF53790">
    <property type="entry name" value="Tetrapyrrole methylase"/>
    <property type="match status" value="1"/>
</dbReference>
<dbReference type="NCBIfam" id="TIGR01469">
    <property type="entry name" value="cobA_cysG_Cterm"/>
    <property type="match status" value="1"/>
</dbReference>
<dbReference type="UniPathway" id="UPA00262">
    <property type="reaction ID" value="UER00222"/>
</dbReference>
<feature type="region of interest" description="Disordered" evidence="13">
    <location>
        <begin position="219"/>
        <end position="302"/>
    </location>
</feature>
<evidence type="ECO:0000259" key="16">
    <source>
        <dbReference type="Pfam" id="PF14824"/>
    </source>
</evidence>
<keyword evidence="9" id="KW-0627">Porphyrin biosynthesis</keyword>
<name>A0A0G4GKP6_9ALVE</name>
<dbReference type="Pfam" id="PF00590">
    <property type="entry name" value="TP_methylase"/>
    <property type="match status" value="1"/>
</dbReference>
<dbReference type="InterPro" id="IPR035996">
    <property type="entry name" value="4pyrrol_Methylase_sf"/>
</dbReference>
<keyword evidence="4 12" id="KW-0808">Transferase</keyword>
<dbReference type="InterPro" id="IPR036291">
    <property type="entry name" value="NAD(P)-bd_dom_sf"/>
</dbReference>